<sequence length="121" mass="13915">SNLCSHLNIIDLADEDEILSLELDETEKICQIDISELVKKNLEPSNETDLNIIDYDIKVALELQNVTTEQALKSLNDIKTYFFSSEYIPELVINGLKVAEKIILKRKFRGHNNLLDYFDKA</sequence>
<evidence type="ECO:0000313" key="1">
    <source>
        <dbReference type="EMBL" id="KAF7670482.1"/>
    </source>
</evidence>
<dbReference type="Proteomes" id="UP001516464">
    <property type="component" value="Unassembled WGS sequence"/>
</dbReference>
<evidence type="ECO:0000313" key="2">
    <source>
        <dbReference type="Proteomes" id="UP001516464"/>
    </source>
</evidence>
<comment type="caution">
    <text evidence="1">The sequence shown here is derived from an EMBL/GenBank/DDBJ whole genome shotgun (WGS) entry which is preliminary data.</text>
</comment>
<organism evidence="1 2">
    <name type="scientific">Astathelohania contejeani</name>
    <dbReference type="NCBI Taxonomy" id="164912"/>
    <lineage>
        <taxon>Eukaryota</taxon>
        <taxon>Fungi</taxon>
        <taxon>Fungi incertae sedis</taxon>
        <taxon>Microsporidia</taxon>
        <taxon>Astathelohaniidae</taxon>
        <taxon>Astathelohania</taxon>
    </lineage>
</organism>
<gene>
    <name evidence="1" type="ORF">TCON_2858</name>
</gene>
<protein>
    <submittedName>
        <fullName evidence="1">Uncharacterized protein</fullName>
    </submittedName>
</protein>
<proteinExistence type="predicted"/>
<name>A0ABQ7HUU2_9MICR</name>
<dbReference type="EMBL" id="SBIQ01001355">
    <property type="protein sequence ID" value="KAF7670482.1"/>
    <property type="molecule type" value="Genomic_DNA"/>
</dbReference>
<reference evidence="1 2" key="1">
    <citation type="submission" date="2019-01" db="EMBL/GenBank/DDBJ databases">
        <title>Genomes sequencing and comparative genomics of infectious freshwater microsporidia, Cucumispora dikerogammari and Thelohania contejeani.</title>
        <authorList>
            <person name="Cormier A."/>
            <person name="Giraud I."/>
            <person name="Wattier R."/>
            <person name="Teixeira M."/>
            <person name="Grandjean F."/>
            <person name="Rigaud T."/>
            <person name="Cordaux R."/>
        </authorList>
    </citation>
    <scope>NUCLEOTIDE SEQUENCE [LARGE SCALE GENOMIC DNA]</scope>
    <source>
        <strain evidence="1">T1</strain>
        <tissue evidence="1">Spores</tissue>
    </source>
</reference>
<accession>A0ABQ7HUU2</accession>
<keyword evidence="2" id="KW-1185">Reference proteome</keyword>
<feature type="non-terminal residue" evidence="1">
    <location>
        <position position="1"/>
    </location>
</feature>